<sequence length="56" mass="6436">MRWIHFFLLAVAFIFAAQFLHYLITGAMYKFKNPLTPSLLAVLLAGLGTIIHSYFF</sequence>
<gene>
    <name evidence="2" type="ORF">W822_01635</name>
</gene>
<keyword evidence="3" id="KW-1185">Reference proteome</keyword>
<feature type="transmembrane region" description="Helical" evidence="1">
    <location>
        <begin position="36"/>
        <end position="55"/>
    </location>
</feature>
<evidence type="ECO:0000313" key="2">
    <source>
        <dbReference type="EMBL" id="ETF04659.1"/>
    </source>
</evidence>
<keyword evidence="1" id="KW-0472">Membrane</keyword>
<dbReference type="AlphaFoldDB" id="V8R067"/>
<comment type="caution">
    <text evidence="2">The sequence shown here is derived from an EMBL/GenBank/DDBJ whole genome shotgun (WGS) entry which is preliminary data.</text>
</comment>
<dbReference type="HOGENOM" id="CLU_3003713_0_0_4"/>
<proteinExistence type="predicted"/>
<protein>
    <submittedName>
        <fullName evidence="2">Uncharacterized protein</fullName>
    </submittedName>
</protein>
<evidence type="ECO:0000313" key="3">
    <source>
        <dbReference type="Proteomes" id="UP000018733"/>
    </source>
</evidence>
<organism evidence="2 3">
    <name type="scientific">Advenella kashmirensis W13003</name>
    <dbReference type="NCBI Taxonomy" id="1424334"/>
    <lineage>
        <taxon>Bacteria</taxon>
        <taxon>Pseudomonadati</taxon>
        <taxon>Pseudomonadota</taxon>
        <taxon>Betaproteobacteria</taxon>
        <taxon>Burkholderiales</taxon>
        <taxon>Alcaligenaceae</taxon>
    </lineage>
</organism>
<evidence type="ECO:0000256" key="1">
    <source>
        <dbReference type="SAM" id="Phobius"/>
    </source>
</evidence>
<keyword evidence="1" id="KW-1133">Transmembrane helix</keyword>
<dbReference type="EMBL" id="AYXT01000001">
    <property type="protein sequence ID" value="ETF04659.1"/>
    <property type="molecule type" value="Genomic_DNA"/>
</dbReference>
<accession>V8R067</accession>
<dbReference type="Proteomes" id="UP000018733">
    <property type="component" value="Unassembled WGS sequence"/>
</dbReference>
<reference evidence="2 3" key="1">
    <citation type="journal article" date="2014" name="Genome Announc.">
        <title>Draft Genome Sequence of Advenella kashmirensis Strain W13003, a Polycyclic Aromatic Hydrocarbon-Degrading Bacterium.</title>
        <authorList>
            <person name="Wang X."/>
            <person name="Jin D."/>
            <person name="Zhou L."/>
            <person name="Wu L."/>
            <person name="An W."/>
            <person name="Zhao L."/>
        </authorList>
    </citation>
    <scope>NUCLEOTIDE SEQUENCE [LARGE SCALE GENOMIC DNA]</scope>
    <source>
        <strain evidence="2 3">W13003</strain>
    </source>
</reference>
<name>V8R067_9BURK</name>
<keyword evidence="1" id="KW-0812">Transmembrane</keyword>
<feature type="transmembrane region" description="Helical" evidence="1">
    <location>
        <begin position="6"/>
        <end position="24"/>
    </location>
</feature>